<protein>
    <recommendedName>
        <fullName evidence="1">DUF4240 domain-containing protein</fullName>
    </recommendedName>
</protein>
<dbReference type="InterPro" id="IPR025334">
    <property type="entry name" value="DUF4240"/>
</dbReference>
<reference evidence="3" key="1">
    <citation type="submission" date="2016-10" db="EMBL/GenBank/DDBJ databases">
        <authorList>
            <person name="Varghese N."/>
            <person name="Submissions S."/>
        </authorList>
    </citation>
    <scope>NUCLEOTIDE SEQUENCE [LARGE SCALE GENOMIC DNA]</scope>
    <source>
        <strain evidence="3">DSM 43163</strain>
    </source>
</reference>
<keyword evidence="3" id="KW-1185">Reference proteome</keyword>
<dbReference type="AlphaFoldDB" id="A0A1H6DFH7"/>
<evidence type="ECO:0000313" key="3">
    <source>
        <dbReference type="Proteomes" id="UP000236723"/>
    </source>
</evidence>
<name>A0A1H6DFH7_9ACTN</name>
<proteinExistence type="predicted"/>
<evidence type="ECO:0000259" key="1">
    <source>
        <dbReference type="Pfam" id="PF14024"/>
    </source>
</evidence>
<organism evidence="2 3">
    <name type="scientific">Thermomonospora echinospora</name>
    <dbReference type="NCBI Taxonomy" id="1992"/>
    <lineage>
        <taxon>Bacteria</taxon>
        <taxon>Bacillati</taxon>
        <taxon>Actinomycetota</taxon>
        <taxon>Actinomycetes</taxon>
        <taxon>Streptosporangiales</taxon>
        <taxon>Thermomonosporaceae</taxon>
        <taxon>Thermomonospora</taxon>
    </lineage>
</organism>
<sequence length="190" mass="21216">MAHRPAVDAEEFWAIVEAARADAAPFHEALTDRLATCTAETILEFEERFDELDGAVYRWDVWATAHLIGGGCSDDGFTDFRAGLIALGRHWYARAAQSPDNLADHPDVLQTATEPRRHPVFYEQAAHAAGQAYTQVTGGNSDDFHDTWDRYRTSHGIQDTPPDLGEDFDFDDADQMHRRLPRLAALYLGG</sequence>
<evidence type="ECO:0000313" key="2">
    <source>
        <dbReference type="EMBL" id="SEG83493.1"/>
    </source>
</evidence>
<dbReference type="Proteomes" id="UP000236723">
    <property type="component" value="Unassembled WGS sequence"/>
</dbReference>
<accession>A0A1H6DFH7</accession>
<dbReference type="Pfam" id="PF14024">
    <property type="entry name" value="DUF4240"/>
    <property type="match status" value="1"/>
</dbReference>
<dbReference type="RefSeq" id="WP_200827532.1">
    <property type="nucleotide sequence ID" value="NZ_FNVO01000016.1"/>
</dbReference>
<dbReference type="EMBL" id="FNVO01000016">
    <property type="protein sequence ID" value="SEG83493.1"/>
    <property type="molecule type" value="Genomic_DNA"/>
</dbReference>
<gene>
    <name evidence="2" type="ORF">SAMN04489712_1165</name>
</gene>
<feature type="domain" description="DUF4240" evidence="1">
    <location>
        <begin position="8"/>
        <end position="135"/>
    </location>
</feature>